<dbReference type="PANTHER" id="PTHR40396">
    <property type="entry name" value="ATPASE-LIKE PROTEIN"/>
    <property type="match status" value="1"/>
</dbReference>
<name>A0A3R9NCI9_STRMT</name>
<gene>
    <name evidence="2" type="ORF">D8787_08135</name>
</gene>
<dbReference type="Gene3D" id="3.40.50.300">
    <property type="entry name" value="P-loop containing nucleotide triphosphate hydrolases"/>
    <property type="match status" value="1"/>
</dbReference>
<evidence type="ECO:0000259" key="1">
    <source>
        <dbReference type="Pfam" id="PF13175"/>
    </source>
</evidence>
<dbReference type="SUPFAM" id="SSF52540">
    <property type="entry name" value="P-loop containing nucleoside triphosphate hydrolases"/>
    <property type="match status" value="1"/>
</dbReference>
<dbReference type="RefSeq" id="WP_125422905.1">
    <property type="nucleotide sequence ID" value="NZ_RJPX01000032.1"/>
</dbReference>
<dbReference type="Proteomes" id="UP000277819">
    <property type="component" value="Unassembled WGS sequence"/>
</dbReference>
<feature type="domain" description="Endonuclease GajA/Old nuclease/RecF-like AAA" evidence="1">
    <location>
        <begin position="3"/>
        <end position="381"/>
    </location>
</feature>
<evidence type="ECO:0000313" key="3">
    <source>
        <dbReference type="Proteomes" id="UP000277819"/>
    </source>
</evidence>
<accession>A0A3R9NCI9</accession>
<dbReference type="PANTHER" id="PTHR40396:SF1">
    <property type="entry name" value="ATPASE AAA-TYPE CORE DOMAIN-CONTAINING PROTEIN"/>
    <property type="match status" value="1"/>
</dbReference>
<dbReference type="InterPro" id="IPR041685">
    <property type="entry name" value="AAA_GajA/Old/RecF-like"/>
</dbReference>
<dbReference type="EMBL" id="RJPX01000032">
    <property type="protein sequence ID" value="RSK02086.1"/>
    <property type="molecule type" value="Genomic_DNA"/>
</dbReference>
<proteinExistence type="predicted"/>
<sequence>MVKLRSLIIENIKNVQYGVIDFQNKSDFINVTGIYGQNGSGKTAVVDVFEVLSALMRGESIPQHTKGIFNAIDQVGENAITLELEVPETYIIRYKVEFVASEPTGVQDVMVVKEELAYKPLESGARYRYLLRYEYEGSNFDTEQPRHTGYLKSQRSIMGKDAVSVLTKTIIDDNRSFVFSKELVGFIYTSSKQDLSTLVEIYNVIQDFYQNLRIFTQELSSLNSSGVTPITINYQNRDSHVSYQGIIPMFLQSGGTSINEEIYSVYESTIDYLNEIVPIIIPDLRLEMEASEIEIRSDGQKIRNVSFISNRAGKRFSLKHESEGIRKIISMLGFLVEVYNKENIIAVIDELDAGVFEYLLGELIEIFSESAKGQLIFTSHNLRVLEKLPSYKVVFSTACPTNRYIRLTGIKPSNNLRDIYLRGIQLGGHEEELYQGVSNSKIKRALRKAGIKLGE</sequence>
<protein>
    <recommendedName>
        <fullName evidence="1">Endonuclease GajA/Old nuclease/RecF-like AAA domain-containing protein</fullName>
    </recommendedName>
</protein>
<dbReference type="AlphaFoldDB" id="A0A3R9NCI9"/>
<dbReference type="Pfam" id="PF13175">
    <property type="entry name" value="AAA_15"/>
    <property type="match status" value="1"/>
</dbReference>
<evidence type="ECO:0000313" key="2">
    <source>
        <dbReference type="EMBL" id="RSK02086.1"/>
    </source>
</evidence>
<dbReference type="InterPro" id="IPR027417">
    <property type="entry name" value="P-loop_NTPase"/>
</dbReference>
<reference evidence="2 3" key="1">
    <citation type="submission" date="2018-11" db="EMBL/GenBank/DDBJ databases">
        <title>Species Designations Belie Phenotypic and Genotypic Heterogeneity in Oral Streptococci.</title>
        <authorList>
            <person name="Velsko I."/>
        </authorList>
    </citation>
    <scope>NUCLEOTIDE SEQUENCE [LARGE SCALE GENOMIC DNA]</scope>
    <source>
        <strain evidence="2 3">BCC17</strain>
    </source>
</reference>
<comment type="caution">
    <text evidence="2">The sequence shown here is derived from an EMBL/GenBank/DDBJ whole genome shotgun (WGS) entry which is preliminary data.</text>
</comment>
<organism evidence="2 3">
    <name type="scientific">Streptococcus mitis</name>
    <dbReference type="NCBI Taxonomy" id="28037"/>
    <lineage>
        <taxon>Bacteria</taxon>
        <taxon>Bacillati</taxon>
        <taxon>Bacillota</taxon>
        <taxon>Bacilli</taxon>
        <taxon>Lactobacillales</taxon>
        <taxon>Streptococcaceae</taxon>
        <taxon>Streptococcus</taxon>
        <taxon>Streptococcus mitis group</taxon>
    </lineage>
</organism>